<evidence type="ECO:0000313" key="5">
    <source>
        <dbReference type="EMBL" id="TQF06557.1"/>
    </source>
</evidence>
<organism evidence="5 6">
    <name type="scientific">Kitasatospora acidiphila</name>
    <dbReference type="NCBI Taxonomy" id="2567942"/>
    <lineage>
        <taxon>Bacteria</taxon>
        <taxon>Bacillati</taxon>
        <taxon>Actinomycetota</taxon>
        <taxon>Actinomycetes</taxon>
        <taxon>Kitasatosporales</taxon>
        <taxon>Streptomycetaceae</taxon>
        <taxon>Kitasatospora</taxon>
    </lineage>
</organism>
<dbReference type="AlphaFoldDB" id="A0A540WCF3"/>
<dbReference type="OrthoDB" id="9816320at2"/>
<dbReference type="SUPFAM" id="SSF46689">
    <property type="entry name" value="Homeodomain-like"/>
    <property type="match status" value="1"/>
</dbReference>
<dbReference type="InterPro" id="IPR001647">
    <property type="entry name" value="HTH_TetR"/>
</dbReference>
<evidence type="ECO:0000313" key="6">
    <source>
        <dbReference type="Proteomes" id="UP000319103"/>
    </source>
</evidence>
<dbReference type="InterPro" id="IPR041674">
    <property type="entry name" value="TetR_C_22"/>
</dbReference>
<evidence type="ECO:0000256" key="1">
    <source>
        <dbReference type="ARBA" id="ARBA00023125"/>
    </source>
</evidence>
<dbReference type="PANTHER" id="PTHR30055:SF226">
    <property type="entry name" value="HTH-TYPE TRANSCRIPTIONAL REGULATOR PKSA"/>
    <property type="match status" value="1"/>
</dbReference>
<evidence type="ECO:0000256" key="3">
    <source>
        <dbReference type="SAM" id="MobiDB-lite"/>
    </source>
</evidence>
<dbReference type="Pfam" id="PF00440">
    <property type="entry name" value="TetR_N"/>
    <property type="match status" value="1"/>
</dbReference>
<feature type="DNA-binding region" description="H-T-H motif" evidence="2">
    <location>
        <begin position="51"/>
        <end position="70"/>
    </location>
</feature>
<accession>A0A540WCF3</accession>
<dbReference type="InterPro" id="IPR009057">
    <property type="entry name" value="Homeodomain-like_sf"/>
</dbReference>
<dbReference type="InterPro" id="IPR050109">
    <property type="entry name" value="HTH-type_TetR-like_transc_reg"/>
</dbReference>
<evidence type="ECO:0000256" key="2">
    <source>
        <dbReference type="PROSITE-ProRule" id="PRU00335"/>
    </source>
</evidence>
<dbReference type="PANTHER" id="PTHR30055">
    <property type="entry name" value="HTH-TYPE TRANSCRIPTIONAL REGULATOR RUTR"/>
    <property type="match status" value="1"/>
</dbReference>
<sequence>MVKEPDVRRRPPPLPAGVLRAPQQQRSREKVARILAATAQLLERHDHEQIGTKLIAAEAQVSIGVLYRFFPDKHAIFSSLMVHWLDQYLAAVESVVDAELPPTPSELGARLISAQVRVRRGTPGHRGLWFHAPPPPELREYDQAVDRRIAAVIHAALVRGYGYPDTADFRFRTELVVAATTQLLITAFKFAPDGDPKVLDEIQLMLDGWLFARAADAGS</sequence>
<feature type="region of interest" description="Disordered" evidence="3">
    <location>
        <begin position="1"/>
        <end position="22"/>
    </location>
</feature>
<dbReference type="EMBL" id="VIGB01000003">
    <property type="protein sequence ID" value="TQF06557.1"/>
    <property type="molecule type" value="Genomic_DNA"/>
</dbReference>
<keyword evidence="1 2" id="KW-0238">DNA-binding</keyword>
<dbReference type="GO" id="GO:0000976">
    <property type="term" value="F:transcription cis-regulatory region binding"/>
    <property type="evidence" value="ECO:0007669"/>
    <property type="project" value="TreeGrafter"/>
</dbReference>
<dbReference type="GO" id="GO:0003700">
    <property type="term" value="F:DNA-binding transcription factor activity"/>
    <property type="evidence" value="ECO:0007669"/>
    <property type="project" value="TreeGrafter"/>
</dbReference>
<dbReference type="Gene3D" id="1.10.357.10">
    <property type="entry name" value="Tetracycline Repressor, domain 2"/>
    <property type="match status" value="1"/>
</dbReference>
<evidence type="ECO:0000259" key="4">
    <source>
        <dbReference type="PROSITE" id="PS50977"/>
    </source>
</evidence>
<reference evidence="5 6" key="1">
    <citation type="submission" date="2019-06" db="EMBL/GenBank/DDBJ databases">
        <title>Description of Kitasatospora acidophila sp. nov. isolated from pine grove soil, and reclassification of Streptomyces novaecaesareae to Kitasatospora novaeceasareae comb. nov.</title>
        <authorList>
            <person name="Kim M.J."/>
        </authorList>
    </citation>
    <scope>NUCLEOTIDE SEQUENCE [LARGE SCALE GENOMIC DNA]</scope>
    <source>
        <strain evidence="5 6">MMS16-CNU292</strain>
    </source>
</reference>
<keyword evidence="6" id="KW-1185">Reference proteome</keyword>
<dbReference type="Pfam" id="PF17928">
    <property type="entry name" value="TetR_C_22"/>
    <property type="match status" value="1"/>
</dbReference>
<gene>
    <name evidence="5" type="ORF">E6W39_35650</name>
</gene>
<dbReference type="Proteomes" id="UP000319103">
    <property type="component" value="Unassembled WGS sequence"/>
</dbReference>
<feature type="domain" description="HTH tetR-type" evidence="4">
    <location>
        <begin position="28"/>
        <end position="88"/>
    </location>
</feature>
<name>A0A540WCF3_9ACTN</name>
<proteinExistence type="predicted"/>
<protein>
    <submittedName>
        <fullName evidence="5">TetR/AcrR family transcriptional regulator</fullName>
    </submittedName>
</protein>
<dbReference type="PROSITE" id="PS50977">
    <property type="entry name" value="HTH_TETR_2"/>
    <property type="match status" value="1"/>
</dbReference>
<comment type="caution">
    <text evidence="5">The sequence shown here is derived from an EMBL/GenBank/DDBJ whole genome shotgun (WGS) entry which is preliminary data.</text>
</comment>